<evidence type="ECO:0000259" key="1">
    <source>
        <dbReference type="Pfam" id="PF03235"/>
    </source>
</evidence>
<proteinExistence type="predicted"/>
<organism evidence="2 3">
    <name type="scientific">Demequina lutea</name>
    <dbReference type="NCBI Taxonomy" id="431489"/>
    <lineage>
        <taxon>Bacteria</taxon>
        <taxon>Bacillati</taxon>
        <taxon>Actinomycetota</taxon>
        <taxon>Actinomycetes</taxon>
        <taxon>Micrococcales</taxon>
        <taxon>Demequinaceae</taxon>
        <taxon>Demequina</taxon>
    </lineage>
</organism>
<protein>
    <recommendedName>
        <fullName evidence="1">GmrSD restriction endonucleases N-terminal domain-containing protein</fullName>
    </recommendedName>
</protein>
<name>A0A7Y9ZBP0_9MICO</name>
<comment type="caution">
    <text evidence="2">The sequence shown here is derived from an EMBL/GenBank/DDBJ whole genome shotgun (WGS) entry which is preliminary data.</text>
</comment>
<dbReference type="InterPro" id="IPR004919">
    <property type="entry name" value="GmrSD_N"/>
</dbReference>
<dbReference type="PANTHER" id="PTHR37292">
    <property type="entry name" value="VNG6097C"/>
    <property type="match status" value="1"/>
</dbReference>
<dbReference type="AlphaFoldDB" id="A0A7Y9ZBP0"/>
<dbReference type="EMBL" id="JACBZO010000001">
    <property type="protein sequence ID" value="NYI42417.1"/>
    <property type="molecule type" value="Genomic_DNA"/>
</dbReference>
<keyword evidence="3" id="KW-1185">Reference proteome</keyword>
<sequence>MTQNFSHNPWTVSRLVDGLDTGSIRLPDIQRPFVWRNAKVRDLIDSMFRGYPVGELMFWRSAESGNTRVFGVDDDKQENVSYQVVDGQQRLTSLYAVMMGVEVWREDYSRETIQIAFNPLTERFAVPDNATGRSPQWINDIRGVFADPIEARYAYLAALRESDEAQVDTEVERRVEVAIQRLASLRDYGFAVVQINEEVSREVVADIFVRANSEGVSLKPADFILTWMSVFWEDGRNELETWARDSRFSPEALNSILGTHVRWTPRNPYINFDPGQLLRVAIAVGLRRGRLGDAYNRLRGRNPRTREIEPEVREKELARLQLGQSLVLNPLNWDEFLRVLERAGFRSEKMISSKSNILYTYALWLIGRRSFNVPVDQLREIMARWFFMSQITGRYTSSPETRIQEDLNRLDGLSETPAAFLTALDGQISTSVTRDWWELTLPNLLETSNVDGPAYLSYVAALNVLDADVLLSTSKLKDWTTPRPSIKGIEKHHLFPREYLQHGLGITSTRQINQAANMAMVEWSDNIDISDRPPHEYWPQQVADKAIEEQRRRRQEQWHALPPGWTEMEYNTFLVERRRLIARATHEGFKRLTDPNYEPDLSRPADLAQPAAALPSFERLVVMGALSADMLMSPVNDETDVVAEVTEDGSIRIGEHFYESLERATREVDPDVEDPWAFWTVATDNGDVPLAALRESAARQ</sequence>
<gene>
    <name evidence="2" type="ORF">BKA03_002536</name>
</gene>
<evidence type="ECO:0000313" key="3">
    <source>
        <dbReference type="Proteomes" id="UP000547973"/>
    </source>
</evidence>
<dbReference type="RefSeq" id="WP_062074248.1">
    <property type="nucleotide sequence ID" value="NZ_BBRC01000002.1"/>
</dbReference>
<accession>A0A7Y9ZBP0</accession>
<dbReference type="PANTHER" id="PTHR37292:SF2">
    <property type="entry name" value="DUF262 DOMAIN-CONTAINING PROTEIN"/>
    <property type="match status" value="1"/>
</dbReference>
<evidence type="ECO:0000313" key="2">
    <source>
        <dbReference type="EMBL" id="NYI42417.1"/>
    </source>
</evidence>
<dbReference type="Pfam" id="PF03235">
    <property type="entry name" value="GmrSD_N"/>
    <property type="match status" value="1"/>
</dbReference>
<feature type="domain" description="GmrSD restriction endonucleases N-terminal" evidence="1">
    <location>
        <begin position="13"/>
        <end position="226"/>
    </location>
</feature>
<dbReference type="Proteomes" id="UP000547973">
    <property type="component" value="Unassembled WGS sequence"/>
</dbReference>
<reference evidence="2 3" key="1">
    <citation type="submission" date="2020-07" db="EMBL/GenBank/DDBJ databases">
        <title>Sequencing the genomes of 1000 actinobacteria strains.</title>
        <authorList>
            <person name="Klenk H.-P."/>
        </authorList>
    </citation>
    <scope>NUCLEOTIDE SEQUENCE [LARGE SCALE GENOMIC DNA]</scope>
    <source>
        <strain evidence="2 3">DSM 19970</strain>
    </source>
</reference>